<sequence>MNDELSDGIELEFDLDEAPQKVWRAISIPEFRENWLPKEALAEAEATTVTPGEAVRYTMRDDAPPFLESTVTFTVAPNDTGGTCLRVVHELTDSRLVRMVAANGNSPPLMLAA</sequence>
<reference evidence="1 2" key="1">
    <citation type="submission" date="2018-02" db="EMBL/GenBank/DDBJ databases">
        <title>The draft genome of Phyllobacterium sp. 1N-3.</title>
        <authorList>
            <person name="Liu L."/>
            <person name="Li L."/>
            <person name="Zhang X."/>
            <person name="Wang T."/>
            <person name="Liang L."/>
        </authorList>
    </citation>
    <scope>NUCLEOTIDE SEQUENCE [LARGE SCALE GENOMIC DNA]</scope>
    <source>
        <strain evidence="1 2">1N-3</strain>
    </source>
</reference>
<accession>A0A2S9ITW6</accession>
<dbReference type="RefSeq" id="WP_105741594.1">
    <property type="nucleotide sequence ID" value="NZ_PVBR01000005.1"/>
</dbReference>
<dbReference type="InterPro" id="IPR023393">
    <property type="entry name" value="START-like_dom_sf"/>
</dbReference>
<proteinExistence type="predicted"/>
<comment type="caution">
    <text evidence="1">The sequence shown here is derived from an EMBL/GenBank/DDBJ whole genome shotgun (WGS) entry which is preliminary data.</text>
</comment>
<dbReference type="CDD" id="cd07814">
    <property type="entry name" value="SRPBCC_CalC_Aha1-like"/>
    <property type="match status" value="1"/>
</dbReference>
<name>A0A2S9ITW6_9HYPH</name>
<evidence type="ECO:0008006" key="3">
    <source>
        <dbReference type="Google" id="ProtNLM"/>
    </source>
</evidence>
<dbReference type="Proteomes" id="UP000239434">
    <property type="component" value="Unassembled WGS sequence"/>
</dbReference>
<gene>
    <name evidence="1" type="ORF">C5748_09005</name>
</gene>
<evidence type="ECO:0000313" key="1">
    <source>
        <dbReference type="EMBL" id="PRD43972.1"/>
    </source>
</evidence>
<evidence type="ECO:0000313" key="2">
    <source>
        <dbReference type="Proteomes" id="UP000239434"/>
    </source>
</evidence>
<dbReference type="AlphaFoldDB" id="A0A2S9ITW6"/>
<dbReference type="EMBL" id="PVBR01000005">
    <property type="protein sequence ID" value="PRD43972.1"/>
    <property type="molecule type" value="Genomic_DNA"/>
</dbReference>
<dbReference type="Gene3D" id="3.30.530.20">
    <property type="match status" value="1"/>
</dbReference>
<dbReference type="SUPFAM" id="SSF55961">
    <property type="entry name" value="Bet v1-like"/>
    <property type="match status" value="1"/>
</dbReference>
<keyword evidence="2" id="KW-1185">Reference proteome</keyword>
<protein>
    <recommendedName>
        <fullName evidence="3">Polyketide cyclase</fullName>
    </recommendedName>
</protein>
<organism evidence="1 2">
    <name type="scientific">Phyllobacterium phragmitis</name>
    <dbReference type="NCBI Taxonomy" id="2670329"/>
    <lineage>
        <taxon>Bacteria</taxon>
        <taxon>Pseudomonadati</taxon>
        <taxon>Pseudomonadota</taxon>
        <taxon>Alphaproteobacteria</taxon>
        <taxon>Hyphomicrobiales</taxon>
        <taxon>Phyllobacteriaceae</taxon>
        <taxon>Phyllobacterium</taxon>
    </lineage>
</organism>